<dbReference type="EMBL" id="PQXN01000018">
    <property type="protein sequence ID" value="TGO62673.1"/>
    <property type="molecule type" value="Genomic_DNA"/>
</dbReference>
<feature type="region of interest" description="Disordered" evidence="1">
    <location>
        <begin position="1"/>
        <end position="28"/>
    </location>
</feature>
<dbReference type="OrthoDB" id="3531555at2759"/>
<keyword evidence="3" id="KW-1185">Reference proteome</keyword>
<evidence type="ECO:0000313" key="2">
    <source>
        <dbReference type="EMBL" id="TGO62673.1"/>
    </source>
</evidence>
<protein>
    <submittedName>
        <fullName evidence="2">Uncharacterized protein</fullName>
    </submittedName>
</protein>
<comment type="caution">
    <text evidence="2">The sequence shown here is derived from an EMBL/GenBank/DDBJ whole genome shotgun (WGS) entry which is preliminary data.</text>
</comment>
<organism evidence="2 3">
    <name type="scientific">Botryotinia convoluta</name>
    <dbReference type="NCBI Taxonomy" id="54673"/>
    <lineage>
        <taxon>Eukaryota</taxon>
        <taxon>Fungi</taxon>
        <taxon>Dikarya</taxon>
        <taxon>Ascomycota</taxon>
        <taxon>Pezizomycotina</taxon>
        <taxon>Leotiomycetes</taxon>
        <taxon>Helotiales</taxon>
        <taxon>Sclerotiniaceae</taxon>
        <taxon>Botryotinia</taxon>
    </lineage>
</organism>
<reference evidence="2 3" key="1">
    <citation type="submission" date="2017-12" db="EMBL/GenBank/DDBJ databases">
        <title>Comparative genomics of Botrytis spp.</title>
        <authorList>
            <person name="Valero-Jimenez C.A."/>
            <person name="Tapia P."/>
            <person name="Veloso J."/>
            <person name="Silva-Moreno E."/>
            <person name="Staats M."/>
            <person name="Valdes J.H."/>
            <person name="Van Kan J.A.L."/>
        </authorList>
    </citation>
    <scope>NUCLEOTIDE SEQUENCE [LARGE SCALE GENOMIC DNA]</scope>
    <source>
        <strain evidence="2 3">MUCL11595</strain>
    </source>
</reference>
<feature type="compositionally biased region" description="Basic and acidic residues" evidence="1">
    <location>
        <begin position="7"/>
        <end position="16"/>
    </location>
</feature>
<gene>
    <name evidence="2" type="ORF">BCON_0018g00660</name>
</gene>
<proteinExistence type="predicted"/>
<dbReference type="AlphaFoldDB" id="A0A4Z1J0K2"/>
<evidence type="ECO:0000313" key="3">
    <source>
        <dbReference type="Proteomes" id="UP000297527"/>
    </source>
</evidence>
<dbReference type="Proteomes" id="UP000297527">
    <property type="component" value="Unassembled WGS sequence"/>
</dbReference>
<name>A0A4Z1J0K2_9HELO</name>
<sequence length="181" mass="20151">MASVKIRRQDEARARPELCSGDHSSRAITEPHISSDSMVVEPATSYRDQPSVTNISISGERVYPSSYQSPLHLIRQCSQDRQHDLQGIGAQFGTSLDDSRQTLSADLPPFLDLTSYCPYHSQLLRCDLQGEGTSALSQGKDAATYQSGDSCHVTKQGCWCRHSMWNISNGYWKDHPLFAMV</sequence>
<evidence type="ECO:0000256" key="1">
    <source>
        <dbReference type="SAM" id="MobiDB-lite"/>
    </source>
</evidence>
<accession>A0A4Z1J0K2</accession>